<evidence type="ECO:0008006" key="3">
    <source>
        <dbReference type="Google" id="ProtNLM"/>
    </source>
</evidence>
<sequence length="155" mass="16683">MILPLLLLLQSDKLPPANPLPYTDPDASAVMAPVNRILAAVGTRDGAAITAETRPEGGATVVVERADGGRTIRHLSWAEFAGGIKPGAEKLAERMPDPAIEVDGDIAMVWGPYVFTVDGKADHCGVNHFDLIREQGRWKVLNVTWSQRSTGCEAR</sequence>
<dbReference type="InterPro" id="IPR032710">
    <property type="entry name" value="NTF2-like_dom_sf"/>
</dbReference>
<comment type="caution">
    <text evidence="1">The sequence shown here is derived from an EMBL/GenBank/DDBJ whole genome shotgun (WGS) entry which is preliminary data.</text>
</comment>
<dbReference type="EMBL" id="JAFEMC010000002">
    <property type="protein sequence ID" value="MBM6576662.1"/>
    <property type="molecule type" value="Genomic_DNA"/>
</dbReference>
<dbReference type="RefSeq" id="WP_204198765.1">
    <property type="nucleotide sequence ID" value="NZ_JAFEMC010000002.1"/>
</dbReference>
<dbReference type="Gene3D" id="3.10.450.50">
    <property type="match status" value="1"/>
</dbReference>
<reference evidence="1 2" key="1">
    <citation type="submission" date="2020-12" db="EMBL/GenBank/DDBJ databases">
        <title>Sphingomonas sp.</title>
        <authorList>
            <person name="Kim M.K."/>
        </authorList>
    </citation>
    <scope>NUCLEOTIDE SEQUENCE [LARGE SCALE GENOMIC DNA]</scope>
    <source>
        <strain evidence="1 2">BT552</strain>
    </source>
</reference>
<accession>A0ABS2D6W8</accession>
<evidence type="ECO:0000313" key="2">
    <source>
        <dbReference type="Proteomes" id="UP000763641"/>
    </source>
</evidence>
<organism evidence="1 2">
    <name type="scientific">Sphingomonas longa</name>
    <dbReference type="NCBI Taxonomy" id="2778730"/>
    <lineage>
        <taxon>Bacteria</taxon>
        <taxon>Pseudomonadati</taxon>
        <taxon>Pseudomonadota</taxon>
        <taxon>Alphaproteobacteria</taxon>
        <taxon>Sphingomonadales</taxon>
        <taxon>Sphingomonadaceae</taxon>
        <taxon>Sphingomonas</taxon>
    </lineage>
</organism>
<gene>
    <name evidence="1" type="ORF">ILT43_09770</name>
</gene>
<name>A0ABS2D6W8_9SPHN</name>
<dbReference type="SUPFAM" id="SSF54427">
    <property type="entry name" value="NTF2-like"/>
    <property type="match status" value="1"/>
</dbReference>
<evidence type="ECO:0000313" key="1">
    <source>
        <dbReference type="EMBL" id="MBM6576662.1"/>
    </source>
</evidence>
<proteinExistence type="predicted"/>
<dbReference type="Proteomes" id="UP000763641">
    <property type="component" value="Unassembled WGS sequence"/>
</dbReference>
<protein>
    <recommendedName>
        <fullName evidence="3">DUF4440 domain-containing protein</fullName>
    </recommendedName>
</protein>
<keyword evidence="2" id="KW-1185">Reference proteome</keyword>